<reference evidence="4" key="1">
    <citation type="submission" date="2022-07" db="EMBL/GenBank/DDBJ databases">
        <title>Phylogenomic reconstructions and comparative analyses of Kickxellomycotina fungi.</title>
        <authorList>
            <person name="Reynolds N.K."/>
            <person name="Stajich J.E."/>
            <person name="Barry K."/>
            <person name="Grigoriev I.V."/>
            <person name="Crous P."/>
            <person name="Smith M.E."/>
        </authorList>
    </citation>
    <scope>NUCLEOTIDE SEQUENCE</scope>
    <source>
        <strain evidence="4">NBRC 105413</strain>
    </source>
</reference>
<name>A0A9W7XFQ4_9FUNG</name>
<accession>A0A9W7XFQ4</accession>
<evidence type="ECO:0000256" key="3">
    <source>
        <dbReference type="ARBA" id="ARBA00023002"/>
    </source>
</evidence>
<comment type="caution">
    <text evidence="4">The sequence shown here is derived from an EMBL/GenBank/DDBJ whole genome shotgun (WGS) entry which is preliminary data.</text>
</comment>
<proteinExistence type="inferred from homology"/>
<keyword evidence="3" id="KW-0560">Oxidoreductase</keyword>
<dbReference type="InterPro" id="IPR052178">
    <property type="entry name" value="Sec_Metab_Biosynth_SDR"/>
</dbReference>
<gene>
    <name evidence="4" type="ORF">LPJ64_004692</name>
</gene>
<dbReference type="Proteomes" id="UP001145021">
    <property type="component" value="Unassembled WGS sequence"/>
</dbReference>
<dbReference type="GO" id="GO:0016491">
    <property type="term" value="F:oxidoreductase activity"/>
    <property type="evidence" value="ECO:0007669"/>
    <property type="project" value="UniProtKB-KW"/>
</dbReference>
<dbReference type="Pfam" id="PF13561">
    <property type="entry name" value="adh_short_C2"/>
    <property type="match status" value="1"/>
</dbReference>
<evidence type="ECO:0000313" key="5">
    <source>
        <dbReference type="Proteomes" id="UP001145021"/>
    </source>
</evidence>
<dbReference type="PRINTS" id="PR00081">
    <property type="entry name" value="GDHRDH"/>
</dbReference>
<dbReference type="PROSITE" id="PS00061">
    <property type="entry name" value="ADH_SHORT"/>
    <property type="match status" value="1"/>
</dbReference>
<evidence type="ECO:0000313" key="4">
    <source>
        <dbReference type="EMBL" id="KAJ1643536.1"/>
    </source>
</evidence>
<dbReference type="SUPFAM" id="SSF51735">
    <property type="entry name" value="NAD(P)-binding Rossmann-fold domains"/>
    <property type="match status" value="1"/>
</dbReference>
<dbReference type="AlphaFoldDB" id="A0A9W7XFQ4"/>
<dbReference type="PANTHER" id="PTHR43618">
    <property type="entry name" value="7-ALPHA-HYDROXYSTEROID DEHYDROGENASE"/>
    <property type="match status" value="1"/>
</dbReference>
<dbReference type="InterPro" id="IPR036291">
    <property type="entry name" value="NAD(P)-bd_dom_sf"/>
</dbReference>
<dbReference type="InterPro" id="IPR020904">
    <property type="entry name" value="Sc_DH/Rdtase_CS"/>
</dbReference>
<dbReference type="PANTHER" id="PTHR43618:SF17">
    <property type="entry name" value="RHAMNOLIPIDS BIOSYNTHESIS 3-OXOACYL-[ACYL-CARRIER-PROTEIN] REDUCTASE"/>
    <property type="match status" value="1"/>
</dbReference>
<organism evidence="4 5">
    <name type="scientific">Coemansia asiatica</name>
    <dbReference type="NCBI Taxonomy" id="1052880"/>
    <lineage>
        <taxon>Eukaryota</taxon>
        <taxon>Fungi</taxon>
        <taxon>Fungi incertae sedis</taxon>
        <taxon>Zoopagomycota</taxon>
        <taxon>Kickxellomycotina</taxon>
        <taxon>Kickxellomycetes</taxon>
        <taxon>Kickxellales</taxon>
        <taxon>Kickxellaceae</taxon>
        <taxon>Coemansia</taxon>
    </lineage>
</organism>
<evidence type="ECO:0000256" key="1">
    <source>
        <dbReference type="ARBA" id="ARBA00006484"/>
    </source>
</evidence>
<dbReference type="FunFam" id="3.40.50.720:FF:000084">
    <property type="entry name" value="Short-chain dehydrogenase reductase"/>
    <property type="match status" value="1"/>
</dbReference>
<keyword evidence="5" id="KW-1185">Reference proteome</keyword>
<keyword evidence="2" id="KW-0521">NADP</keyword>
<dbReference type="Gene3D" id="3.40.50.720">
    <property type="entry name" value="NAD(P)-binding Rossmann-like Domain"/>
    <property type="match status" value="1"/>
</dbReference>
<sequence length="270" mass="28699">MDIQSLFSVKDKVVVVTGGGSGIGLMISTGFVKNGAKVYITSRKAKVLQETAKQLTQMGPGQCIPLACDLQDFKQTQELAQKLSEQEPQGIDVLINNSGATWGEPSLESYPDKAWTKLLTLNVQRVFSLTQLLLPLLEKRASKEKPSSVINIGSIDGLKVPTLIVPAYAASKAAVHHLTRVLAANLGSKDITVNALAPGPFQSHMMKATLDSMQDVIVSRIPLKRIGSPEDMAGACIFLASRGGAYVNGVVIPVDGGSIIGNQTYTVANL</sequence>
<dbReference type="PRINTS" id="PR00080">
    <property type="entry name" value="SDRFAMILY"/>
</dbReference>
<dbReference type="EMBL" id="JANBOH010000245">
    <property type="protein sequence ID" value="KAJ1643536.1"/>
    <property type="molecule type" value="Genomic_DNA"/>
</dbReference>
<comment type="similarity">
    <text evidence="1">Belongs to the short-chain dehydrogenases/reductases (SDR) family.</text>
</comment>
<dbReference type="InterPro" id="IPR002347">
    <property type="entry name" value="SDR_fam"/>
</dbReference>
<protein>
    <submittedName>
        <fullName evidence="4">Uncharacterized protein</fullName>
    </submittedName>
</protein>
<evidence type="ECO:0000256" key="2">
    <source>
        <dbReference type="ARBA" id="ARBA00022857"/>
    </source>
</evidence>